<accession>A0ACB9ITF6</accession>
<evidence type="ECO:0000313" key="2">
    <source>
        <dbReference type="Proteomes" id="UP001056120"/>
    </source>
</evidence>
<comment type="caution">
    <text evidence="1">The sequence shown here is derived from an EMBL/GenBank/DDBJ whole genome shotgun (WGS) entry which is preliminary data.</text>
</comment>
<reference evidence="2" key="1">
    <citation type="journal article" date="2022" name="Mol. Ecol. Resour.">
        <title>The genomes of chicory, endive, great burdock and yacon provide insights into Asteraceae palaeo-polyploidization history and plant inulin production.</title>
        <authorList>
            <person name="Fan W."/>
            <person name="Wang S."/>
            <person name="Wang H."/>
            <person name="Wang A."/>
            <person name="Jiang F."/>
            <person name="Liu H."/>
            <person name="Zhao H."/>
            <person name="Xu D."/>
            <person name="Zhang Y."/>
        </authorList>
    </citation>
    <scope>NUCLEOTIDE SEQUENCE [LARGE SCALE GENOMIC DNA]</scope>
    <source>
        <strain evidence="2">cv. Yunnan</strain>
    </source>
</reference>
<name>A0ACB9ITF6_9ASTR</name>
<evidence type="ECO:0000313" key="1">
    <source>
        <dbReference type="EMBL" id="KAI3810775.1"/>
    </source>
</evidence>
<dbReference type="Proteomes" id="UP001056120">
    <property type="component" value="Linkage Group LG07"/>
</dbReference>
<dbReference type="EMBL" id="CM042024">
    <property type="protein sequence ID" value="KAI3810775.1"/>
    <property type="molecule type" value="Genomic_DNA"/>
</dbReference>
<gene>
    <name evidence="1" type="ORF">L1987_20397</name>
</gene>
<protein>
    <submittedName>
        <fullName evidence="1">Uncharacterized protein</fullName>
    </submittedName>
</protein>
<reference evidence="1 2" key="2">
    <citation type="journal article" date="2022" name="Mol. Ecol. Resour.">
        <title>The genomes of chicory, endive, great burdock and yacon provide insights into Asteraceae paleo-polyploidization history and plant inulin production.</title>
        <authorList>
            <person name="Fan W."/>
            <person name="Wang S."/>
            <person name="Wang H."/>
            <person name="Wang A."/>
            <person name="Jiang F."/>
            <person name="Liu H."/>
            <person name="Zhao H."/>
            <person name="Xu D."/>
            <person name="Zhang Y."/>
        </authorList>
    </citation>
    <scope>NUCLEOTIDE SEQUENCE [LARGE SCALE GENOMIC DNA]</scope>
    <source>
        <strain evidence="2">cv. Yunnan</strain>
        <tissue evidence="1">Leaves</tissue>
    </source>
</reference>
<proteinExistence type="predicted"/>
<sequence>MILNLGFPRWLINRDPLLQVNDNFVELLAEGRKQRDEQLNLKKQAVENDVDVVSMRNSTLNDLDLSEMRGGLAAVEATASGGGSGHCEERKRETKGESVCLLVCNQRNHELWWFVVVIKGRPEVIGVGSRRYRAAIVCLKMVMYAKGDDDAKEGRIRV</sequence>
<keyword evidence="2" id="KW-1185">Reference proteome</keyword>
<organism evidence="1 2">
    <name type="scientific">Smallanthus sonchifolius</name>
    <dbReference type="NCBI Taxonomy" id="185202"/>
    <lineage>
        <taxon>Eukaryota</taxon>
        <taxon>Viridiplantae</taxon>
        <taxon>Streptophyta</taxon>
        <taxon>Embryophyta</taxon>
        <taxon>Tracheophyta</taxon>
        <taxon>Spermatophyta</taxon>
        <taxon>Magnoliopsida</taxon>
        <taxon>eudicotyledons</taxon>
        <taxon>Gunneridae</taxon>
        <taxon>Pentapetalae</taxon>
        <taxon>asterids</taxon>
        <taxon>campanulids</taxon>
        <taxon>Asterales</taxon>
        <taxon>Asteraceae</taxon>
        <taxon>Asteroideae</taxon>
        <taxon>Heliantheae alliance</taxon>
        <taxon>Millerieae</taxon>
        <taxon>Smallanthus</taxon>
    </lineage>
</organism>